<evidence type="ECO:0000256" key="1">
    <source>
        <dbReference type="SAM" id="SignalP"/>
    </source>
</evidence>
<dbReference type="NCBIfam" id="TIGR04390">
    <property type="entry name" value="OMP_YaiO_dom"/>
    <property type="match status" value="1"/>
</dbReference>
<evidence type="ECO:0000313" key="2">
    <source>
        <dbReference type="EMBL" id="UOF02656.1"/>
    </source>
</evidence>
<feature type="chain" id="PRO_5045267513" evidence="1">
    <location>
        <begin position="20"/>
        <end position="296"/>
    </location>
</feature>
<gene>
    <name evidence="2" type="ORF">MNR06_06795</name>
</gene>
<dbReference type="EMBL" id="CP093442">
    <property type="protein sequence ID" value="UOF02656.1"/>
    <property type="molecule type" value="Genomic_DNA"/>
</dbReference>
<keyword evidence="1" id="KW-0732">Signal</keyword>
<accession>A0ABY4CG56</accession>
<keyword evidence="3" id="KW-1185">Reference proteome</keyword>
<dbReference type="Proteomes" id="UP000830116">
    <property type="component" value="Chromosome"/>
</dbReference>
<feature type="signal peptide" evidence="1">
    <location>
        <begin position="1"/>
        <end position="19"/>
    </location>
</feature>
<dbReference type="RefSeq" id="WP_243540389.1">
    <property type="nucleotide sequence ID" value="NZ_CP093442.1"/>
</dbReference>
<organism evidence="2 3">
    <name type="scientific">Bdellovibrio reynosensis</name>
    <dbReference type="NCBI Taxonomy" id="2835041"/>
    <lineage>
        <taxon>Bacteria</taxon>
        <taxon>Pseudomonadati</taxon>
        <taxon>Bdellovibrionota</taxon>
        <taxon>Bdellovibrionia</taxon>
        <taxon>Bdellovibrionales</taxon>
        <taxon>Pseudobdellovibrionaceae</taxon>
        <taxon>Bdellovibrio</taxon>
    </lineage>
</organism>
<reference evidence="2" key="1">
    <citation type="submission" date="2022-03" db="EMBL/GenBank/DDBJ databases">
        <title>Genome Identification and Characterization of new species Bdellovibrio reynosense LBG001 sp. nov. from a Mexico soil sample.</title>
        <authorList>
            <person name="Camilli A."/>
            <person name="Ajao Y."/>
            <person name="Guo X."/>
        </authorList>
    </citation>
    <scope>NUCLEOTIDE SEQUENCE</scope>
    <source>
        <strain evidence="2">LBG001</strain>
    </source>
</reference>
<name>A0ABY4CG56_9BACT</name>
<protein>
    <submittedName>
        <fullName evidence="2">YaiO family outer membrane beta-barrel protein</fullName>
    </submittedName>
</protein>
<sequence>MKKMVLFFSAMLMSSVSFAEGRSVLYSEWFKSQPKHVQEALTDDQVVVTTAEKAEEIVGNRHELRLDSTGYQSNVPTGDGGQLLVLYKSRVSQKWTVIAIMEGMNRYDYQDGRIGAGAIYHMDKKALRVEITEAGRNTLFPARTAEAEYVTPLTDKLVGYASFRYSDYQQADVVNYLASLAAEYYVSGKDMLYLRVFLSRDNFANAKDANSATGMIKYVRFITDDNRVWVYYANSVEHYAHSYDSGVGQLKGNTYGIGGSYKISKNWYVETNLEYQDRRNSDTKNYVVMFSIIRRW</sequence>
<dbReference type="InterPro" id="IPR030887">
    <property type="entry name" value="Beta-barrel_YaiO"/>
</dbReference>
<proteinExistence type="predicted"/>
<evidence type="ECO:0000313" key="3">
    <source>
        <dbReference type="Proteomes" id="UP000830116"/>
    </source>
</evidence>